<dbReference type="Gene3D" id="1.25.40.20">
    <property type="entry name" value="Ankyrin repeat-containing domain"/>
    <property type="match status" value="1"/>
</dbReference>
<keyword evidence="2" id="KW-1185">Reference proteome</keyword>
<dbReference type="AlphaFoldDB" id="A0A5B8N0V0"/>
<name>A0A5B8N0V0_9CHLO</name>
<accession>A0A5B8N0V0</accession>
<dbReference type="STRING" id="1764295.A0A5B8N0V0"/>
<gene>
    <name evidence="1" type="ORF">A3770_19p84040</name>
</gene>
<dbReference type="SUPFAM" id="SSF48403">
    <property type="entry name" value="Ankyrin repeat"/>
    <property type="match status" value="1"/>
</dbReference>
<dbReference type="InterPro" id="IPR002110">
    <property type="entry name" value="Ankyrin_rpt"/>
</dbReference>
<proteinExistence type="predicted"/>
<dbReference type="InterPro" id="IPR036770">
    <property type="entry name" value="Ankyrin_rpt-contain_sf"/>
</dbReference>
<sequence length="207" mass="23168">MRSERDAQEDLARAVDQGDFITVEDLILSQGNELDLDASDVWGSPLLCRAARRDDDGGRRIVKLLCDNGCDIAAVDYGKLRTTALHAACLRGDVHCVEIILQGIVNSRGRFDLNAILQTMPWSGRSWHELVHKHVDKRETEEGLVGQSFVVMAITKPDFSRETAKFFPKKLKFAAQTLLCIADRISLNEDLVLMILTRAAYPLSSWL</sequence>
<dbReference type="EMBL" id="CP031052">
    <property type="protein sequence ID" value="QDZ25886.1"/>
    <property type="molecule type" value="Genomic_DNA"/>
</dbReference>
<reference evidence="1 2" key="1">
    <citation type="submission" date="2018-07" db="EMBL/GenBank/DDBJ databases">
        <title>The complete nuclear genome of the prasinophyte Chloropicon primus (CCMP1205).</title>
        <authorList>
            <person name="Pombert J.-F."/>
            <person name="Otis C."/>
            <person name="Turmel M."/>
            <person name="Lemieux C."/>
        </authorList>
    </citation>
    <scope>NUCLEOTIDE SEQUENCE [LARGE SCALE GENOMIC DNA]</scope>
    <source>
        <strain evidence="1 2">CCMP1205</strain>
    </source>
</reference>
<evidence type="ECO:0000313" key="2">
    <source>
        <dbReference type="Proteomes" id="UP000316726"/>
    </source>
</evidence>
<dbReference type="Pfam" id="PF12796">
    <property type="entry name" value="Ank_2"/>
    <property type="match status" value="1"/>
</dbReference>
<protein>
    <submittedName>
        <fullName evidence="1">Uncharacterized protein</fullName>
    </submittedName>
</protein>
<evidence type="ECO:0000313" key="1">
    <source>
        <dbReference type="EMBL" id="QDZ25886.1"/>
    </source>
</evidence>
<organism evidence="1 2">
    <name type="scientific">Chloropicon primus</name>
    <dbReference type="NCBI Taxonomy" id="1764295"/>
    <lineage>
        <taxon>Eukaryota</taxon>
        <taxon>Viridiplantae</taxon>
        <taxon>Chlorophyta</taxon>
        <taxon>Chloropicophyceae</taxon>
        <taxon>Chloropicales</taxon>
        <taxon>Chloropicaceae</taxon>
        <taxon>Chloropicon</taxon>
    </lineage>
</organism>
<dbReference type="Proteomes" id="UP000316726">
    <property type="component" value="Chromosome 19"/>
</dbReference>